<evidence type="ECO:0000256" key="1">
    <source>
        <dbReference type="SAM" id="SignalP"/>
    </source>
</evidence>
<feature type="signal peptide" evidence="1">
    <location>
        <begin position="1"/>
        <end position="20"/>
    </location>
</feature>
<feature type="chain" id="PRO_5015772028" evidence="1">
    <location>
        <begin position="21"/>
        <end position="110"/>
    </location>
</feature>
<evidence type="ECO:0000313" key="2">
    <source>
        <dbReference type="EMBL" id="PSR76131.1"/>
    </source>
</evidence>
<accession>A0A2T2ZTH0</accession>
<keyword evidence="3" id="KW-1185">Reference proteome</keyword>
<protein>
    <submittedName>
        <fullName evidence="2">Uncharacterized protein</fullName>
    </submittedName>
</protein>
<dbReference type="EMBL" id="KZ678724">
    <property type="protein sequence ID" value="PSR76131.1"/>
    <property type="molecule type" value="Genomic_DNA"/>
</dbReference>
<organism evidence="2 3">
    <name type="scientific">Coniella lustricola</name>
    <dbReference type="NCBI Taxonomy" id="2025994"/>
    <lineage>
        <taxon>Eukaryota</taxon>
        <taxon>Fungi</taxon>
        <taxon>Dikarya</taxon>
        <taxon>Ascomycota</taxon>
        <taxon>Pezizomycotina</taxon>
        <taxon>Sordariomycetes</taxon>
        <taxon>Sordariomycetidae</taxon>
        <taxon>Diaporthales</taxon>
        <taxon>Schizoparmaceae</taxon>
        <taxon>Coniella</taxon>
    </lineage>
</organism>
<dbReference type="AlphaFoldDB" id="A0A2T2ZTH0"/>
<evidence type="ECO:0000313" key="3">
    <source>
        <dbReference type="Proteomes" id="UP000241462"/>
    </source>
</evidence>
<reference evidence="2 3" key="1">
    <citation type="journal article" date="2018" name="Mycol. Prog.">
        <title>Coniella lustricola, a new species from submerged detritus.</title>
        <authorList>
            <person name="Raudabaugh D.B."/>
            <person name="Iturriaga T."/>
            <person name="Carver A."/>
            <person name="Mondo S."/>
            <person name="Pangilinan J."/>
            <person name="Lipzen A."/>
            <person name="He G."/>
            <person name="Amirebrahimi M."/>
            <person name="Grigoriev I.V."/>
            <person name="Miller A.N."/>
        </authorList>
    </citation>
    <scope>NUCLEOTIDE SEQUENCE [LARGE SCALE GENOMIC DNA]</scope>
    <source>
        <strain evidence="2 3">B22-T-1</strain>
    </source>
</reference>
<keyword evidence="1" id="KW-0732">Signal</keyword>
<dbReference type="Proteomes" id="UP000241462">
    <property type="component" value="Unassembled WGS sequence"/>
</dbReference>
<name>A0A2T2ZTH0_9PEZI</name>
<gene>
    <name evidence="2" type="ORF">BD289DRAFT_477641</name>
</gene>
<dbReference type="InParanoid" id="A0A2T2ZTH0"/>
<dbReference type="OrthoDB" id="4805206at2759"/>
<proteinExistence type="predicted"/>
<sequence>MAFIRKSLTVLLSAVASVHSLSPLPYLLVLATRKNITDPQSIALLYPSVANYTDISNYTDVIEITSGTLSAIAEDLVAGKYDSAIIYKSFATAHADTLDITEELGSPNDG</sequence>